<organism evidence="15 16">
    <name type="scientific">Kitasatospora acidiphila</name>
    <dbReference type="NCBI Taxonomy" id="2567942"/>
    <lineage>
        <taxon>Bacteria</taxon>
        <taxon>Bacillati</taxon>
        <taxon>Actinomycetota</taxon>
        <taxon>Actinomycetes</taxon>
        <taxon>Kitasatosporales</taxon>
        <taxon>Streptomycetaceae</taxon>
        <taxon>Kitasatospora</taxon>
    </lineage>
</organism>
<dbReference type="GO" id="GO:0005737">
    <property type="term" value="C:cytoplasm"/>
    <property type="evidence" value="ECO:0007669"/>
    <property type="project" value="UniProtKB-SubCell"/>
</dbReference>
<evidence type="ECO:0000256" key="11">
    <source>
        <dbReference type="ARBA" id="ARBA00023163"/>
    </source>
</evidence>
<feature type="domain" description="4Fe-4S Wbl-type" evidence="14">
    <location>
        <begin position="22"/>
        <end position="86"/>
    </location>
</feature>
<evidence type="ECO:0000256" key="10">
    <source>
        <dbReference type="ARBA" id="ARBA00023157"/>
    </source>
</evidence>
<evidence type="ECO:0000256" key="5">
    <source>
        <dbReference type="ARBA" id="ARBA00022723"/>
    </source>
</evidence>
<keyword evidence="5 12" id="KW-0479">Metal-binding</keyword>
<dbReference type="GO" id="GO:0045892">
    <property type="term" value="P:negative regulation of DNA-templated transcription"/>
    <property type="evidence" value="ECO:0007669"/>
    <property type="project" value="TreeGrafter"/>
</dbReference>
<dbReference type="GO" id="GO:0003677">
    <property type="term" value="F:DNA binding"/>
    <property type="evidence" value="ECO:0007669"/>
    <property type="project" value="UniProtKB-UniRule"/>
</dbReference>
<keyword evidence="8 12" id="KW-0805">Transcription regulation</keyword>
<gene>
    <name evidence="12" type="primary">whiB</name>
    <name evidence="15" type="ORF">E6W39_01455</name>
</gene>
<evidence type="ECO:0000256" key="7">
    <source>
        <dbReference type="ARBA" id="ARBA00023014"/>
    </source>
</evidence>
<dbReference type="Proteomes" id="UP000319103">
    <property type="component" value="Unassembled WGS sequence"/>
</dbReference>
<name>A0A540VWK8_9ACTN</name>
<evidence type="ECO:0000256" key="4">
    <source>
        <dbReference type="ARBA" id="ARBA00022490"/>
    </source>
</evidence>
<feature type="binding site" evidence="12">
    <location>
        <position position="56"/>
    </location>
    <ligand>
        <name>[4Fe-4S] cluster</name>
        <dbReference type="ChEBI" id="CHEBI:49883"/>
    </ligand>
</feature>
<dbReference type="PANTHER" id="PTHR38839:SF5">
    <property type="entry name" value="TRANSCRIPTIONAL REGULATOR WHID"/>
    <property type="match status" value="1"/>
</dbReference>
<dbReference type="RefSeq" id="WP_141631880.1">
    <property type="nucleotide sequence ID" value="NZ_VIGB01000003.1"/>
</dbReference>
<dbReference type="InterPro" id="IPR003482">
    <property type="entry name" value="Whib"/>
</dbReference>
<evidence type="ECO:0000256" key="1">
    <source>
        <dbReference type="ARBA" id="ARBA00004496"/>
    </source>
</evidence>
<keyword evidence="10 12" id="KW-1015">Disulfide bond</keyword>
<comment type="caution">
    <text evidence="15">The sequence shown here is derived from an EMBL/GenBank/DDBJ whole genome shotgun (WGS) entry which is preliminary data.</text>
</comment>
<keyword evidence="6 12" id="KW-0408">Iron</keyword>
<dbReference type="HAMAP" id="MF_01479">
    <property type="entry name" value="WhiB"/>
    <property type="match status" value="1"/>
</dbReference>
<evidence type="ECO:0000259" key="14">
    <source>
        <dbReference type="PROSITE" id="PS51674"/>
    </source>
</evidence>
<keyword evidence="11 12" id="KW-0804">Transcription</keyword>
<dbReference type="GO" id="GO:0047134">
    <property type="term" value="F:protein-disulfide reductase [NAD(P)H] activity"/>
    <property type="evidence" value="ECO:0007669"/>
    <property type="project" value="TreeGrafter"/>
</dbReference>
<dbReference type="GO" id="GO:0035731">
    <property type="term" value="F:dinitrosyl-iron complex binding"/>
    <property type="evidence" value="ECO:0007669"/>
    <property type="project" value="UniProtKB-UniRule"/>
</dbReference>
<dbReference type="Pfam" id="PF02467">
    <property type="entry name" value="Whib"/>
    <property type="match status" value="1"/>
</dbReference>
<evidence type="ECO:0000313" key="15">
    <source>
        <dbReference type="EMBL" id="TQF01145.1"/>
    </source>
</evidence>
<evidence type="ECO:0000256" key="2">
    <source>
        <dbReference type="ARBA" id="ARBA00006597"/>
    </source>
</evidence>
<feature type="binding site" evidence="12">
    <location>
        <position position="62"/>
    </location>
    <ligand>
        <name>[4Fe-4S] cluster</name>
        <dbReference type="ChEBI" id="CHEBI:49883"/>
    </ligand>
</feature>
<evidence type="ECO:0000256" key="3">
    <source>
        <dbReference type="ARBA" id="ARBA00022485"/>
    </source>
</evidence>
<dbReference type="GO" id="GO:0051539">
    <property type="term" value="F:4 iron, 4 sulfur cluster binding"/>
    <property type="evidence" value="ECO:0007669"/>
    <property type="project" value="UniProtKB-UniRule"/>
</dbReference>
<keyword evidence="7 12" id="KW-0411">Iron-sulfur</keyword>
<dbReference type="InterPro" id="IPR034768">
    <property type="entry name" value="4FE4S_WBL"/>
</dbReference>
<keyword evidence="3 12" id="KW-0004">4Fe-4S</keyword>
<dbReference type="GO" id="GO:0046872">
    <property type="term" value="F:metal ion binding"/>
    <property type="evidence" value="ECO:0007669"/>
    <property type="project" value="UniProtKB-KW"/>
</dbReference>
<protein>
    <recommendedName>
        <fullName evidence="12">Transcriptional regulator WhiB</fullName>
    </recommendedName>
</protein>
<comment type="cofactor">
    <cofactor evidence="12">
        <name>[4Fe-4S] cluster</name>
        <dbReference type="ChEBI" id="CHEBI:49883"/>
    </cofactor>
    <text evidence="12">Binds 1 [4Fe-4S] cluster per subunit. Following nitrosylation of the [4Fe-4S] cluster binds 1 [4Fe-8(NO)] cluster per subunit.</text>
</comment>
<dbReference type="PANTHER" id="PTHR38839">
    <property type="entry name" value="TRANSCRIPTIONAL REGULATOR WHID-RELATED"/>
    <property type="match status" value="1"/>
</dbReference>
<dbReference type="EMBL" id="VIGB01000003">
    <property type="protein sequence ID" value="TQF01145.1"/>
    <property type="molecule type" value="Genomic_DNA"/>
</dbReference>
<feature type="binding site" evidence="12">
    <location>
        <position position="23"/>
    </location>
    <ligand>
        <name>[4Fe-4S] cluster</name>
        <dbReference type="ChEBI" id="CHEBI:49883"/>
    </ligand>
</feature>
<dbReference type="OrthoDB" id="4954884at2"/>
<sequence>MTNTSRLPGAFDHYWEWQLRAACRSVDTSLFFHPVGERGEAHDNREQAAKQVCKRCPVRETCLSHALRAREQYGVWGGLTEDERTELLRRERGAGAGRVSPRSGGRLAGRSVSG</sequence>
<feature type="region of interest" description="Disordered" evidence="13">
    <location>
        <begin position="89"/>
        <end position="114"/>
    </location>
</feature>
<accession>A0A540VWK8</accession>
<keyword evidence="16" id="KW-1185">Reference proteome</keyword>
<dbReference type="PROSITE" id="PS51674">
    <property type="entry name" value="4FE4S_WBL"/>
    <property type="match status" value="1"/>
</dbReference>
<reference evidence="15 16" key="1">
    <citation type="submission" date="2019-06" db="EMBL/GenBank/DDBJ databases">
        <title>Description of Kitasatospora acidophila sp. nov. isolated from pine grove soil, and reclassification of Streptomyces novaecaesareae to Kitasatospora novaeceasareae comb. nov.</title>
        <authorList>
            <person name="Kim M.J."/>
        </authorList>
    </citation>
    <scope>NUCLEOTIDE SEQUENCE [LARGE SCALE GENOMIC DNA]</scope>
    <source>
        <strain evidence="15 16">MMS16-CNU292</strain>
    </source>
</reference>
<dbReference type="GO" id="GO:0045454">
    <property type="term" value="P:cell redox homeostasis"/>
    <property type="evidence" value="ECO:0007669"/>
    <property type="project" value="TreeGrafter"/>
</dbReference>
<evidence type="ECO:0000256" key="9">
    <source>
        <dbReference type="ARBA" id="ARBA00023125"/>
    </source>
</evidence>
<comment type="PTM">
    <text evidence="12">Upon Fe-S cluster removal intramolecular disulfide bonds are formed.</text>
</comment>
<evidence type="ECO:0000256" key="12">
    <source>
        <dbReference type="HAMAP-Rule" id="MF_01479"/>
    </source>
</evidence>
<keyword evidence="9 12" id="KW-0238">DNA-binding</keyword>
<feature type="binding site" evidence="12">
    <location>
        <position position="53"/>
    </location>
    <ligand>
        <name>[4Fe-4S] cluster</name>
        <dbReference type="ChEBI" id="CHEBI:49883"/>
    </ligand>
</feature>
<comment type="function">
    <text evidence="12">Acts as a transcriptional regulator. Probably redox-responsive. The apo- but not holo-form probably binds DNA.</text>
</comment>
<evidence type="ECO:0000256" key="8">
    <source>
        <dbReference type="ARBA" id="ARBA00023015"/>
    </source>
</evidence>
<proteinExistence type="inferred from homology"/>
<dbReference type="AlphaFoldDB" id="A0A540VWK8"/>
<evidence type="ECO:0000256" key="6">
    <source>
        <dbReference type="ARBA" id="ARBA00023004"/>
    </source>
</evidence>
<comment type="PTM">
    <text evidence="12">The Fe-S cluster can be nitrosylated by nitric oxide (NO).</text>
</comment>
<evidence type="ECO:0000256" key="13">
    <source>
        <dbReference type="SAM" id="MobiDB-lite"/>
    </source>
</evidence>
<evidence type="ECO:0000313" key="16">
    <source>
        <dbReference type="Proteomes" id="UP000319103"/>
    </source>
</evidence>
<comment type="similarity">
    <text evidence="2 12">Belongs to the WhiB family.</text>
</comment>
<keyword evidence="4 12" id="KW-0963">Cytoplasm</keyword>
<comment type="subcellular location">
    <subcellularLocation>
        <location evidence="1 12">Cytoplasm</location>
    </subcellularLocation>
</comment>